<dbReference type="PANTHER" id="PTHR33991:SF1">
    <property type="entry name" value="DNA REPAIR PROTEIN RECO"/>
    <property type="match status" value="1"/>
</dbReference>
<feature type="domain" description="DNA replication/recombination mediator RecO N-terminal" evidence="8">
    <location>
        <begin position="1"/>
        <end position="77"/>
    </location>
</feature>
<gene>
    <name evidence="7 9" type="primary">recO</name>
    <name evidence="9" type="ORF">ACFO0S_13700</name>
</gene>
<dbReference type="SUPFAM" id="SSF50249">
    <property type="entry name" value="Nucleic acid-binding proteins"/>
    <property type="match status" value="1"/>
</dbReference>
<evidence type="ECO:0000256" key="3">
    <source>
        <dbReference type="ARBA" id="ARBA00022763"/>
    </source>
</evidence>
<evidence type="ECO:0000259" key="8">
    <source>
        <dbReference type="Pfam" id="PF11967"/>
    </source>
</evidence>
<evidence type="ECO:0000313" key="10">
    <source>
        <dbReference type="Proteomes" id="UP001595733"/>
    </source>
</evidence>
<dbReference type="InterPro" id="IPR022572">
    <property type="entry name" value="DNA_rep/recomb_RecO_N"/>
</dbReference>
<evidence type="ECO:0000256" key="4">
    <source>
        <dbReference type="ARBA" id="ARBA00023172"/>
    </source>
</evidence>
<dbReference type="Pfam" id="PF02565">
    <property type="entry name" value="RecO_C"/>
    <property type="match status" value="1"/>
</dbReference>
<dbReference type="SUPFAM" id="SSF57863">
    <property type="entry name" value="ArfGap/RecO-like zinc finger"/>
    <property type="match status" value="1"/>
</dbReference>
<dbReference type="InterPro" id="IPR042242">
    <property type="entry name" value="RecO_C"/>
</dbReference>
<dbReference type="HAMAP" id="MF_00201">
    <property type="entry name" value="RecO"/>
    <property type="match status" value="1"/>
</dbReference>
<dbReference type="InterPro" id="IPR037278">
    <property type="entry name" value="ARFGAP/RecO"/>
</dbReference>
<dbReference type="InterPro" id="IPR003717">
    <property type="entry name" value="RecO"/>
</dbReference>
<evidence type="ECO:0000256" key="5">
    <source>
        <dbReference type="ARBA" id="ARBA00023204"/>
    </source>
</evidence>
<dbReference type="PANTHER" id="PTHR33991">
    <property type="entry name" value="DNA REPAIR PROTEIN RECO"/>
    <property type="match status" value="1"/>
</dbReference>
<dbReference type="Gene3D" id="1.20.1440.120">
    <property type="entry name" value="Recombination protein O, C-terminal domain"/>
    <property type="match status" value="1"/>
</dbReference>
<evidence type="ECO:0000256" key="6">
    <source>
        <dbReference type="ARBA" id="ARBA00033409"/>
    </source>
</evidence>
<comment type="similarity">
    <text evidence="1 7">Belongs to the RecO family.</text>
</comment>
<keyword evidence="4 7" id="KW-0233">DNA recombination</keyword>
<sequence length="263" mass="30078">MLTKAEGYILRAIPYGENNKIVTILTEELGKRTAMARGAKKPASRFSAVTQLFTHGHFLIQQGKGMGTLQQAEIIHSMRHIREDIEKAAYASVITELIDKLTDDETASSGIYQLLHQSMQAIEEEYDPEAILLFVEWKMLSVAGIRPHLDGCSSCGAKEGEFAFSFQQIGFLCHRCFEVDRYIIRLKPVHVRLIRTFLYTPIEGVGKIELKKETKQFMRKIISTIYEEQVGVRLKSRQFLEQLERNPLIFQAEPIIKKDDLES</sequence>
<evidence type="ECO:0000256" key="7">
    <source>
        <dbReference type="HAMAP-Rule" id="MF_00201"/>
    </source>
</evidence>
<accession>A0ABV8V0C5</accession>
<evidence type="ECO:0000256" key="1">
    <source>
        <dbReference type="ARBA" id="ARBA00007452"/>
    </source>
</evidence>
<dbReference type="NCBIfam" id="TIGR00613">
    <property type="entry name" value="reco"/>
    <property type="match status" value="1"/>
</dbReference>
<name>A0ABV8V0C5_9BACL</name>
<evidence type="ECO:0000256" key="2">
    <source>
        <dbReference type="ARBA" id="ARBA00021310"/>
    </source>
</evidence>
<dbReference type="RefSeq" id="WP_378142663.1">
    <property type="nucleotide sequence ID" value="NZ_JBHSEF010000026.1"/>
</dbReference>
<organism evidence="9 10">
    <name type="scientific">Chryseomicrobium palamuruense</name>
    <dbReference type="NCBI Taxonomy" id="682973"/>
    <lineage>
        <taxon>Bacteria</taxon>
        <taxon>Bacillati</taxon>
        <taxon>Bacillota</taxon>
        <taxon>Bacilli</taxon>
        <taxon>Bacillales</taxon>
        <taxon>Caryophanaceae</taxon>
        <taxon>Chryseomicrobium</taxon>
    </lineage>
</organism>
<reference evidence="10" key="1">
    <citation type="journal article" date="2019" name="Int. J. Syst. Evol. Microbiol.">
        <title>The Global Catalogue of Microorganisms (GCM) 10K type strain sequencing project: providing services to taxonomists for standard genome sequencing and annotation.</title>
        <authorList>
            <consortium name="The Broad Institute Genomics Platform"/>
            <consortium name="The Broad Institute Genome Sequencing Center for Infectious Disease"/>
            <person name="Wu L."/>
            <person name="Ma J."/>
        </authorList>
    </citation>
    <scope>NUCLEOTIDE SEQUENCE [LARGE SCALE GENOMIC DNA]</scope>
    <source>
        <strain evidence="10">CCUG 50353</strain>
    </source>
</reference>
<dbReference type="InterPro" id="IPR012340">
    <property type="entry name" value="NA-bd_OB-fold"/>
</dbReference>
<evidence type="ECO:0000313" key="9">
    <source>
        <dbReference type="EMBL" id="MFC4356110.1"/>
    </source>
</evidence>
<dbReference type="Pfam" id="PF11967">
    <property type="entry name" value="RecO_N"/>
    <property type="match status" value="1"/>
</dbReference>
<dbReference type="Proteomes" id="UP001595733">
    <property type="component" value="Unassembled WGS sequence"/>
</dbReference>
<comment type="caution">
    <text evidence="9">The sequence shown here is derived from an EMBL/GenBank/DDBJ whole genome shotgun (WGS) entry which is preliminary data.</text>
</comment>
<dbReference type="Gene3D" id="2.40.50.140">
    <property type="entry name" value="Nucleic acid-binding proteins"/>
    <property type="match status" value="1"/>
</dbReference>
<proteinExistence type="inferred from homology"/>
<keyword evidence="5 7" id="KW-0234">DNA repair</keyword>
<protein>
    <recommendedName>
        <fullName evidence="2 7">DNA repair protein RecO</fullName>
    </recommendedName>
    <alternativeName>
        <fullName evidence="6 7">Recombination protein O</fullName>
    </alternativeName>
</protein>
<keyword evidence="10" id="KW-1185">Reference proteome</keyword>
<dbReference type="EMBL" id="JBHSEF010000026">
    <property type="protein sequence ID" value="MFC4356110.1"/>
    <property type="molecule type" value="Genomic_DNA"/>
</dbReference>
<keyword evidence="3 7" id="KW-0227">DNA damage</keyword>
<comment type="function">
    <text evidence="7">Involved in DNA repair and RecF pathway recombination.</text>
</comment>